<dbReference type="CDD" id="cd15482">
    <property type="entry name" value="Sialidase_non-viral"/>
    <property type="match status" value="1"/>
</dbReference>
<keyword evidence="5" id="KW-0732">Signal</keyword>
<gene>
    <name evidence="7" type="ORF">IAC87_08065</name>
</gene>
<evidence type="ECO:0000259" key="6">
    <source>
        <dbReference type="Pfam" id="PF13859"/>
    </source>
</evidence>
<evidence type="ECO:0000313" key="8">
    <source>
        <dbReference type="Proteomes" id="UP000823772"/>
    </source>
</evidence>
<protein>
    <recommendedName>
        <fullName evidence="3">exo-alpha-sialidase</fullName>
        <ecNumber evidence="3">3.2.1.18</ecNumber>
    </recommendedName>
</protein>
<dbReference type="EMBL" id="JADILY010000171">
    <property type="protein sequence ID" value="MBO8482480.1"/>
    <property type="molecule type" value="Genomic_DNA"/>
</dbReference>
<dbReference type="PANTHER" id="PTHR10628">
    <property type="entry name" value="SIALIDASE"/>
    <property type="match status" value="1"/>
</dbReference>
<dbReference type="GO" id="GO:0004308">
    <property type="term" value="F:exo-alpha-sialidase activity"/>
    <property type="evidence" value="ECO:0007669"/>
    <property type="project" value="UniProtKB-EC"/>
</dbReference>
<dbReference type="Proteomes" id="UP000823772">
    <property type="component" value="Unassembled WGS sequence"/>
</dbReference>
<dbReference type="AlphaFoldDB" id="A0A9D9NR01"/>
<name>A0A9D9NR01_9BACT</name>
<keyword evidence="4" id="KW-0677">Repeat</keyword>
<dbReference type="InterPro" id="IPR036278">
    <property type="entry name" value="Sialidase_sf"/>
</dbReference>
<evidence type="ECO:0000256" key="4">
    <source>
        <dbReference type="ARBA" id="ARBA00022737"/>
    </source>
</evidence>
<dbReference type="PRINTS" id="PR01803">
    <property type="entry name" value="TCSIALIDASE"/>
</dbReference>
<feature type="signal peptide" evidence="5">
    <location>
        <begin position="1"/>
        <end position="20"/>
    </location>
</feature>
<dbReference type="GO" id="GO:0016020">
    <property type="term" value="C:membrane"/>
    <property type="evidence" value="ECO:0007669"/>
    <property type="project" value="TreeGrafter"/>
</dbReference>
<evidence type="ECO:0000313" key="7">
    <source>
        <dbReference type="EMBL" id="MBO8482480.1"/>
    </source>
</evidence>
<comment type="catalytic activity">
    <reaction evidence="1">
        <text>Hydrolysis of alpha-(2-&gt;3)-, alpha-(2-&gt;6)-, alpha-(2-&gt;8)- glycosidic linkages of terminal sialic acid residues in oligosaccharides, glycoproteins, glycolipids, colominic acid and synthetic substrates.</text>
        <dbReference type="EC" id="3.2.1.18"/>
    </reaction>
</comment>
<reference evidence="7" key="1">
    <citation type="submission" date="2020-10" db="EMBL/GenBank/DDBJ databases">
        <authorList>
            <person name="Gilroy R."/>
        </authorList>
    </citation>
    <scope>NUCLEOTIDE SEQUENCE</scope>
    <source>
        <strain evidence="7">B3-2255</strain>
    </source>
</reference>
<evidence type="ECO:0000256" key="2">
    <source>
        <dbReference type="ARBA" id="ARBA00009348"/>
    </source>
</evidence>
<dbReference type="PANTHER" id="PTHR10628:SF30">
    <property type="entry name" value="EXO-ALPHA-SIALIDASE"/>
    <property type="match status" value="1"/>
</dbReference>
<accession>A0A9D9NR01</accession>
<dbReference type="GO" id="GO:0005737">
    <property type="term" value="C:cytoplasm"/>
    <property type="evidence" value="ECO:0007669"/>
    <property type="project" value="TreeGrafter"/>
</dbReference>
<sequence>MYKYLLSFAFMAFSAFCVSAEDTLSVSVPNVPLLNGEDGNILSEIRTVAGKGISGGIGIRFSDDTDMKEITSLAIYREDNDSVPLDIVRYPSSRSVFLNVADVPDSACGAEVYRVTVGISEGARLEEPLRFSVEGTKGERRKAVSVRTGGDDGAAAYRIPGIVTTSDGTLVAVYDVRYESSADLQGNIKVGVSRSNDGGRTWEPMRLALDLDGYGGLPAAQNGTGDPCILYDSRNDRLWIAALWCHGMPGRRAWTASGQGLSPDETGQLLLVSSEDGGMTWSEPVNITPMVKDESWYLLLQGPGRGITMSDGTLVFPAQFIDSEKVPNATVVYSRDAGRTWAIGSPARRKTTESQVVEYPDGTLMLNMRDDRGGSRAVSVSRDMGATWSEHPSSRSALREPVCMASLIAVRAEDNITGKDLLLFSNPDSSVERKDITIKLSLDRGLTWPAAHQVVLDEGYGWGYSCLTMIDESTVGILYESSVANITFQAVPLKDFFE</sequence>
<reference evidence="7" key="2">
    <citation type="journal article" date="2021" name="PeerJ">
        <title>Extensive microbial diversity within the chicken gut microbiome revealed by metagenomics and culture.</title>
        <authorList>
            <person name="Gilroy R."/>
            <person name="Ravi A."/>
            <person name="Getino M."/>
            <person name="Pursley I."/>
            <person name="Horton D.L."/>
            <person name="Alikhan N.F."/>
            <person name="Baker D."/>
            <person name="Gharbi K."/>
            <person name="Hall N."/>
            <person name="Watson M."/>
            <person name="Adriaenssens E.M."/>
            <person name="Foster-Nyarko E."/>
            <person name="Jarju S."/>
            <person name="Secka A."/>
            <person name="Antonio M."/>
            <person name="Oren A."/>
            <person name="Chaudhuri R.R."/>
            <person name="La Ragione R."/>
            <person name="Hildebrand F."/>
            <person name="Pallen M.J."/>
        </authorList>
    </citation>
    <scope>NUCLEOTIDE SEQUENCE</scope>
    <source>
        <strain evidence="7">B3-2255</strain>
    </source>
</reference>
<comment type="similarity">
    <text evidence="2">Belongs to the glycosyl hydrolase 33 family.</text>
</comment>
<dbReference type="InterPro" id="IPR011040">
    <property type="entry name" value="Sialidase"/>
</dbReference>
<dbReference type="Pfam" id="PF13859">
    <property type="entry name" value="BNR_3"/>
    <property type="match status" value="1"/>
</dbReference>
<dbReference type="EC" id="3.2.1.18" evidence="3"/>
<dbReference type="InterPro" id="IPR026856">
    <property type="entry name" value="Sialidase_fam"/>
</dbReference>
<evidence type="ECO:0000256" key="5">
    <source>
        <dbReference type="SAM" id="SignalP"/>
    </source>
</evidence>
<dbReference type="SUPFAM" id="SSF50939">
    <property type="entry name" value="Sialidases"/>
    <property type="match status" value="1"/>
</dbReference>
<feature type="chain" id="PRO_5039282786" description="exo-alpha-sialidase" evidence="5">
    <location>
        <begin position="21"/>
        <end position="498"/>
    </location>
</feature>
<comment type="caution">
    <text evidence="7">The sequence shown here is derived from an EMBL/GenBank/DDBJ whole genome shotgun (WGS) entry which is preliminary data.</text>
</comment>
<feature type="domain" description="Sialidase" evidence="6">
    <location>
        <begin position="159"/>
        <end position="441"/>
    </location>
</feature>
<dbReference type="Gene3D" id="2.120.10.10">
    <property type="match status" value="1"/>
</dbReference>
<proteinExistence type="inferred from homology"/>
<evidence type="ECO:0000256" key="1">
    <source>
        <dbReference type="ARBA" id="ARBA00000427"/>
    </source>
</evidence>
<organism evidence="7 8">
    <name type="scientific">Candidatus Merdivivens faecigallinarum</name>
    <dbReference type="NCBI Taxonomy" id="2840871"/>
    <lineage>
        <taxon>Bacteria</taxon>
        <taxon>Pseudomonadati</taxon>
        <taxon>Bacteroidota</taxon>
        <taxon>Bacteroidia</taxon>
        <taxon>Bacteroidales</taxon>
        <taxon>Muribaculaceae</taxon>
        <taxon>Muribaculaceae incertae sedis</taxon>
        <taxon>Candidatus Merdivivens</taxon>
    </lineage>
</organism>
<evidence type="ECO:0000256" key="3">
    <source>
        <dbReference type="ARBA" id="ARBA00012733"/>
    </source>
</evidence>
<dbReference type="InterPro" id="IPR008377">
    <property type="entry name" value="Sialidase_trypan"/>
</dbReference>
<dbReference type="GO" id="GO:0009313">
    <property type="term" value="P:oligosaccharide catabolic process"/>
    <property type="evidence" value="ECO:0007669"/>
    <property type="project" value="TreeGrafter"/>
</dbReference>
<dbReference type="GO" id="GO:0006689">
    <property type="term" value="P:ganglioside catabolic process"/>
    <property type="evidence" value="ECO:0007669"/>
    <property type="project" value="TreeGrafter"/>
</dbReference>